<dbReference type="Pfam" id="PF00563">
    <property type="entry name" value="EAL"/>
    <property type="match status" value="1"/>
</dbReference>
<organism evidence="2 3">
    <name type="scientific">Blastopirellula marina</name>
    <dbReference type="NCBI Taxonomy" id="124"/>
    <lineage>
        <taxon>Bacteria</taxon>
        <taxon>Pseudomonadati</taxon>
        <taxon>Planctomycetota</taxon>
        <taxon>Planctomycetia</taxon>
        <taxon>Pirellulales</taxon>
        <taxon>Pirellulaceae</taxon>
        <taxon>Blastopirellula</taxon>
    </lineage>
</organism>
<dbReference type="InterPro" id="IPR001633">
    <property type="entry name" value="EAL_dom"/>
</dbReference>
<dbReference type="Proteomes" id="UP000238322">
    <property type="component" value="Unassembled WGS sequence"/>
</dbReference>
<accession>A0A2S8FB49</accession>
<sequence length="379" mass="42202">MRNLVTCACRTDERRIRLRFETNVDWEGHLLQFAELRNWKQCDDGNEFSVLVGGNSRYLIVNDVVNFLRAVLEPAFIGSISARWENAAPTSGCCSQSATCEILPSEQFIPLEEFAPLNATPLVELLRARRITTHFQPVFQSDGKTVWGYECLMRGVGSDGQLVYPAELIAWATQERLTFMLDRVCRETHIRNAKKVLPDEASILINFLPTAIYEPAFCLKSTIAAAKSAGIEPDRIVFEVVETEAVDDREHLTNVLLYYREKGFRVALDDVGEGFAGLNMLADLNPDLIKIDMSLVRSAVNSPIHKAICGALAAIAKECGRLCLAEGIETEEQFKLMKSLGVDLFQGYLLGRPQPSRFENKVISNTDSSSMELAGATSK</sequence>
<dbReference type="AlphaFoldDB" id="A0A2S8FB49"/>
<dbReference type="PROSITE" id="PS50883">
    <property type="entry name" value="EAL"/>
    <property type="match status" value="1"/>
</dbReference>
<dbReference type="SUPFAM" id="SSF141868">
    <property type="entry name" value="EAL domain-like"/>
    <property type="match status" value="1"/>
</dbReference>
<dbReference type="EMBL" id="PUHY01000015">
    <property type="protein sequence ID" value="PQO29377.1"/>
    <property type="molecule type" value="Genomic_DNA"/>
</dbReference>
<dbReference type="CDD" id="cd01948">
    <property type="entry name" value="EAL"/>
    <property type="match status" value="1"/>
</dbReference>
<dbReference type="PANTHER" id="PTHR33121">
    <property type="entry name" value="CYCLIC DI-GMP PHOSPHODIESTERASE PDEF"/>
    <property type="match status" value="1"/>
</dbReference>
<feature type="domain" description="EAL" evidence="1">
    <location>
        <begin position="115"/>
        <end position="367"/>
    </location>
</feature>
<comment type="caution">
    <text evidence="2">The sequence shown here is derived from an EMBL/GenBank/DDBJ whole genome shotgun (WGS) entry which is preliminary data.</text>
</comment>
<evidence type="ECO:0000313" key="2">
    <source>
        <dbReference type="EMBL" id="PQO29377.1"/>
    </source>
</evidence>
<dbReference type="SMART" id="SM00052">
    <property type="entry name" value="EAL"/>
    <property type="match status" value="1"/>
</dbReference>
<gene>
    <name evidence="2" type="ORF">C5Y83_25210</name>
</gene>
<proteinExistence type="predicted"/>
<dbReference type="PANTHER" id="PTHR33121:SF15">
    <property type="entry name" value="BLUE LIGHT- AND TEMPERATURE-REGULATED ANTIREPRESSOR BLUF"/>
    <property type="match status" value="1"/>
</dbReference>
<evidence type="ECO:0000313" key="3">
    <source>
        <dbReference type="Proteomes" id="UP000238322"/>
    </source>
</evidence>
<dbReference type="InterPro" id="IPR035919">
    <property type="entry name" value="EAL_sf"/>
</dbReference>
<protein>
    <recommendedName>
        <fullName evidence="1">EAL domain-containing protein</fullName>
    </recommendedName>
</protein>
<reference evidence="2 3" key="1">
    <citation type="submission" date="2018-02" db="EMBL/GenBank/DDBJ databases">
        <title>Comparative genomes isolates from brazilian mangrove.</title>
        <authorList>
            <person name="Araujo J.E."/>
            <person name="Taketani R.G."/>
            <person name="Silva M.C.P."/>
            <person name="Loureco M.V."/>
            <person name="Andreote F.D."/>
        </authorList>
    </citation>
    <scope>NUCLEOTIDE SEQUENCE [LARGE SCALE GENOMIC DNA]</scope>
    <source>
        <strain evidence="2 3">Hex-1 MGV</strain>
    </source>
</reference>
<dbReference type="GO" id="GO:0071111">
    <property type="term" value="F:cyclic-guanylate-specific phosphodiesterase activity"/>
    <property type="evidence" value="ECO:0007669"/>
    <property type="project" value="InterPro"/>
</dbReference>
<dbReference type="InterPro" id="IPR050706">
    <property type="entry name" value="Cyclic-di-GMP_PDE-like"/>
</dbReference>
<dbReference type="Gene3D" id="3.20.20.450">
    <property type="entry name" value="EAL domain"/>
    <property type="match status" value="1"/>
</dbReference>
<evidence type="ECO:0000259" key="1">
    <source>
        <dbReference type="PROSITE" id="PS50883"/>
    </source>
</evidence>
<name>A0A2S8FB49_9BACT</name>